<keyword evidence="2 5" id="KW-0812">Transmembrane</keyword>
<comment type="subcellular location">
    <subcellularLocation>
        <location evidence="1">Membrane</location>
        <topology evidence="1">Multi-pass membrane protein</topology>
    </subcellularLocation>
</comment>
<dbReference type="OrthoDB" id="9767361at2"/>
<feature type="transmembrane region" description="Helical" evidence="5">
    <location>
        <begin position="50"/>
        <end position="70"/>
    </location>
</feature>
<sequence>MISEKIKKTILLSLKWILICVLIGFFSGSASAFLLVALEWAAEYRGENSWILWLLPIGGLLIGLLYHYYGSSAVRGNNLLLEEYETPKKTIPLKMAPLVLFGTIITHLFGGSAGREGTAVQMGGSIADQFTRIFKLDNSERKTIIILGISAGFASVFGTPLAGALFALEVLYFSKVSYKSIILSFLVAFIAYFTVEIWAVKHTHYSIPIVPDININTLLWIIPISIVFGLTAMLFSRSTHFWGTLFAKIQYPPLRPFVGGIVFAVVIYFIGTTKYLGLGVPIIVNSFSEPSEYYDFLAKILFTGFTLGAGFKGGEVTPLFFIGATLGSTLSLFVPLPIALLAGMGFVAVFSGATHTPIACTVMGIELFGIQSGAYIGLACFIAYLASGSIGIYHSQIVRGPKHYLYQKLKRKKLDNF</sequence>
<evidence type="ECO:0000256" key="3">
    <source>
        <dbReference type="ARBA" id="ARBA00022989"/>
    </source>
</evidence>
<dbReference type="RefSeq" id="WP_091429705.1">
    <property type="nucleotide sequence ID" value="NZ_FNMV01000002.1"/>
</dbReference>
<dbReference type="Pfam" id="PF00654">
    <property type="entry name" value="Voltage_CLC"/>
    <property type="match status" value="1"/>
</dbReference>
<feature type="transmembrane region" description="Helical" evidence="5">
    <location>
        <begin position="218"/>
        <end position="236"/>
    </location>
</feature>
<dbReference type="PANTHER" id="PTHR43427:SF12">
    <property type="entry name" value="CHLORIDE TRANSPORTER"/>
    <property type="match status" value="1"/>
</dbReference>
<keyword evidence="3 5" id="KW-1133">Transmembrane helix</keyword>
<accession>A0A1H2TA54</accession>
<evidence type="ECO:0000256" key="4">
    <source>
        <dbReference type="ARBA" id="ARBA00023136"/>
    </source>
</evidence>
<dbReference type="Proteomes" id="UP000198569">
    <property type="component" value="Unassembled WGS sequence"/>
</dbReference>
<dbReference type="SUPFAM" id="SSF81340">
    <property type="entry name" value="Clc chloride channel"/>
    <property type="match status" value="1"/>
</dbReference>
<feature type="transmembrane region" description="Helical" evidence="5">
    <location>
        <begin position="144"/>
        <end position="168"/>
    </location>
</feature>
<dbReference type="InterPro" id="IPR014743">
    <property type="entry name" value="Cl-channel_core"/>
</dbReference>
<dbReference type="STRING" id="229203.SAMN05444338_102296"/>
<dbReference type="GO" id="GO:0016020">
    <property type="term" value="C:membrane"/>
    <property type="evidence" value="ECO:0007669"/>
    <property type="project" value="UniProtKB-SubCell"/>
</dbReference>
<protein>
    <submittedName>
        <fullName evidence="6">H+/Cl-antiporter ClcA</fullName>
    </submittedName>
</protein>
<dbReference type="InterPro" id="IPR050368">
    <property type="entry name" value="ClC-type_chloride_channel"/>
</dbReference>
<dbReference type="InterPro" id="IPR001807">
    <property type="entry name" value="ClC"/>
</dbReference>
<feature type="transmembrane region" description="Helical" evidence="5">
    <location>
        <begin position="320"/>
        <end position="353"/>
    </location>
</feature>
<feature type="transmembrane region" description="Helical" evidence="5">
    <location>
        <begin position="180"/>
        <end position="198"/>
    </location>
</feature>
<evidence type="ECO:0000256" key="2">
    <source>
        <dbReference type="ARBA" id="ARBA00022692"/>
    </source>
</evidence>
<proteinExistence type="predicted"/>
<reference evidence="7" key="1">
    <citation type="submission" date="2016-10" db="EMBL/GenBank/DDBJ databases">
        <authorList>
            <person name="Varghese N."/>
            <person name="Submissions S."/>
        </authorList>
    </citation>
    <scope>NUCLEOTIDE SEQUENCE [LARGE SCALE GENOMIC DNA]</scope>
    <source>
        <strain evidence="7">DSM 15718</strain>
    </source>
</reference>
<evidence type="ECO:0000256" key="1">
    <source>
        <dbReference type="ARBA" id="ARBA00004141"/>
    </source>
</evidence>
<feature type="transmembrane region" description="Helical" evidence="5">
    <location>
        <begin position="373"/>
        <end position="393"/>
    </location>
</feature>
<feature type="transmembrane region" description="Helical" evidence="5">
    <location>
        <begin position="257"/>
        <end position="276"/>
    </location>
</feature>
<keyword evidence="7" id="KW-1185">Reference proteome</keyword>
<dbReference type="PANTHER" id="PTHR43427">
    <property type="entry name" value="CHLORIDE CHANNEL PROTEIN CLC-E"/>
    <property type="match status" value="1"/>
</dbReference>
<feature type="transmembrane region" description="Helical" evidence="5">
    <location>
        <begin position="12"/>
        <end position="38"/>
    </location>
</feature>
<dbReference type="CDD" id="cd03682">
    <property type="entry name" value="ClC_sycA_like"/>
    <property type="match status" value="1"/>
</dbReference>
<dbReference type="GO" id="GO:0015108">
    <property type="term" value="F:chloride transmembrane transporter activity"/>
    <property type="evidence" value="ECO:0007669"/>
    <property type="project" value="InterPro"/>
</dbReference>
<feature type="transmembrane region" description="Helical" evidence="5">
    <location>
        <begin position="296"/>
        <end position="313"/>
    </location>
</feature>
<organism evidence="6 7">
    <name type="scientific">Flavobacterium degerlachei</name>
    <dbReference type="NCBI Taxonomy" id="229203"/>
    <lineage>
        <taxon>Bacteria</taxon>
        <taxon>Pseudomonadati</taxon>
        <taxon>Bacteroidota</taxon>
        <taxon>Flavobacteriia</taxon>
        <taxon>Flavobacteriales</taxon>
        <taxon>Flavobacteriaceae</taxon>
        <taxon>Flavobacterium</taxon>
    </lineage>
</organism>
<dbReference type="Gene3D" id="1.10.3080.10">
    <property type="entry name" value="Clc chloride channel"/>
    <property type="match status" value="1"/>
</dbReference>
<dbReference type="AlphaFoldDB" id="A0A1H2TA54"/>
<evidence type="ECO:0000313" key="6">
    <source>
        <dbReference type="EMBL" id="SDW40718.1"/>
    </source>
</evidence>
<evidence type="ECO:0000313" key="7">
    <source>
        <dbReference type="Proteomes" id="UP000198569"/>
    </source>
</evidence>
<keyword evidence="4 5" id="KW-0472">Membrane</keyword>
<evidence type="ECO:0000256" key="5">
    <source>
        <dbReference type="SAM" id="Phobius"/>
    </source>
</evidence>
<dbReference type="PRINTS" id="PR00762">
    <property type="entry name" value="CLCHANNEL"/>
</dbReference>
<gene>
    <name evidence="6" type="ORF">SAMN05444338_102296</name>
</gene>
<dbReference type="EMBL" id="FNMV01000002">
    <property type="protein sequence ID" value="SDW40718.1"/>
    <property type="molecule type" value="Genomic_DNA"/>
</dbReference>
<name>A0A1H2TA54_9FLAO</name>